<dbReference type="GO" id="GO:0051607">
    <property type="term" value="P:defense response to virus"/>
    <property type="evidence" value="ECO:0007669"/>
    <property type="project" value="UniProtKB-KW"/>
</dbReference>
<dbReference type="SMART" id="SM00487">
    <property type="entry name" value="DEXDc"/>
    <property type="match status" value="1"/>
</dbReference>
<keyword evidence="6" id="KW-0347">Helicase</keyword>
<feature type="domain" description="Helicase ATP-binding" evidence="9">
    <location>
        <begin position="240"/>
        <end position="422"/>
    </location>
</feature>
<dbReference type="RefSeq" id="WP_039004707.1">
    <property type="nucleotide sequence ID" value="NZ_CP014327.1"/>
</dbReference>
<dbReference type="InterPro" id="IPR006483">
    <property type="entry name" value="CRISPR-assoc_Cas3_HD"/>
</dbReference>
<keyword evidence="12" id="KW-1185">Reference proteome</keyword>
<evidence type="ECO:0000256" key="8">
    <source>
        <dbReference type="ARBA" id="ARBA00023118"/>
    </source>
</evidence>
<comment type="similarity">
    <text evidence="1">In the N-terminal section; belongs to the CRISPR-associated nuclease Cas3-HD family.</text>
</comment>
<dbReference type="Proteomes" id="UP000070371">
    <property type="component" value="Chromosome"/>
</dbReference>
<evidence type="ECO:0000313" key="11">
    <source>
        <dbReference type="EMBL" id="AML51934.1"/>
    </source>
</evidence>
<feature type="domain" description="HD Cas3-type" evidence="10">
    <location>
        <begin position="13"/>
        <end position="183"/>
    </location>
</feature>
<dbReference type="InterPro" id="IPR011545">
    <property type="entry name" value="DEAD/DEAH_box_helicase_dom"/>
</dbReference>
<gene>
    <name evidence="11" type="ORF">RC74_12245</name>
</gene>
<comment type="similarity">
    <text evidence="2">In the central section; belongs to the CRISPR-associated helicase Cas3 family.</text>
</comment>
<evidence type="ECO:0000259" key="10">
    <source>
        <dbReference type="PROSITE" id="PS51643"/>
    </source>
</evidence>
<dbReference type="OrthoDB" id="9810236at2"/>
<dbReference type="STRING" id="1579316.RC74_12245"/>
<keyword evidence="7" id="KW-0067">ATP-binding</keyword>
<name>A0A126V0X0_9RHOB</name>
<protein>
    <submittedName>
        <fullName evidence="11">CRISPR-associated protein Cas3</fullName>
    </submittedName>
</protein>
<evidence type="ECO:0000256" key="7">
    <source>
        <dbReference type="ARBA" id="ARBA00022840"/>
    </source>
</evidence>
<accession>A0A126V0X0</accession>
<dbReference type="Pfam" id="PF00270">
    <property type="entry name" value="DEAD"/>
    <property type="match status" value="1"/>
</dbReference>
<dbReference type="GO" id="GO:0046872">
    <property type="term" value="F:metal ion binding"/>
    <property type="evidence" value="ECO:0007669"/>
    <property type="project" value="UniProtKB-KW"/>
</dbReference>
<dbReference type="CDD" id="cd09641">
    <property type="entry name" value="Cas3''_I"/>
    <property type="match status" value="1"/>
</dbReference>
<keyword evidence="4" id="KW-0547">Nucleotide-binding</keyword>
<dbReference type="GO" id="GO:0016787">
    <property type="term" value="F:hydrolase activity"/>
    <property type="evidence" value="ECO:0007669"/>
    <property type="project" value="UniProtKB-KW"/>
</dbReference>
<dbReference type="CDD" id="cd17930">
    <property type="entry name" value="DEXHc_cas3"/>
    <property type="match status" value="1"/>
</dbReference>
<dbReference type="Gene3D" id="3.40.50.300">
    <property type="entry name" value="P-loop containing nucleotide triphosphate hydrolases"/>
    <property type="match status" value="1"/>
</dbReference>
<dbReference type="InterPro" id="IPR038257">
    <property type="entry name" value="CRISPR-assoc_Cas3_HD_sf"/>
</dbReference>
<evidence type="ECO:0000256" key="1">
    <source>
        <dbReference type="ARBA" id="ARBA00006847"/>
    </source>
</evidence>
<dbReference type="InterPro" id="IPR054712">
    <property type="entry name" value="Cas3-like_dom"/>
</dbReference>
<dbReference type="EMBL" id="CP014327">
    <property type="protein sequence ID" value="AML51934.1"/>
    <property type="molecule type" value="Genomic_DNA"/>
</dbReference>
<evidence type="ECO:0000256" key="3">
    <source>
        <dbReference type="ARBA" id="ARBA00022723"/>
    </source>
</evidence>
<dbReference type="InterPro" id="IPR014001">
    <property type="entry name" value="Helicase_ATP-bd"/>
</dbReference>
<dbReference type="AlphaFoldDB" id="A0A126V0X0"/>
<evidence type="ECO:0000313" key="12">
    <source>
        <dbReference type="Proteomes" id="UP000070371"/>
    </source>
</evidence>
<organism evidence="11 12">
    <name type="scientific">Falsihalocynthiibacter arcticus</name>
    <dbReference type="NCBI Taxonomy" id="1579316"/>
    <lineage>
        <taxon>Bacteria</taxon>
        <taxon>Pseudomonadati</taxon>
        <taxon>Pseudomonadota</taxon>
        <taxon>Alphaproteobacteria</taxon>
        <taxon>Rhodobacterales</taxon>
        <taxon>Roseobacteraceae</taxon>
        <taxon>Falsihalocynthiibacter</taxon>
    </lineage>
</organism>
<dbReference type="Pfam" id="PF22590">
    <property type="entry name" value="Cas3-like_C_2"/>
    <property type="match status" value="1"/>
</dbReference>
<dbReference type="Pfam" id="PF18019">
    <property type="entry name" value="Cas3_HD"/>
    <property type="match status" value="1"/>
</dbReference>
<dbReference type="SUPFAM" id="SSF52540">
    <property type="entry name" value="P-loop containing nucleoside triphosphate hydrolases"/>
    <property type="match status" value="1"/>
</dbReference>
<dbReference type="KEGG" id="hat:RC74_12245"/>
<dbReference type="PROSITE" id="PS51643">
    <property type="entry name" value="HD_CAS3"/>
    <property type="match status" value="1"/>
</dbReference>
<dbReference type="InterPro" id="IPR027417">
    <property type="entry name" value="P-loop_NTPase"/>
</dbReference>
<dbReference type="GO" id="GO:0003676">
    <property type="term" value="F:nucleic acid binding"/>
    <property type="evidence" value="ECO:0007669"/>
    <property type="project" value="InterPro"/>
</dbReference>
<keyword evidence="5" id="KW-0378">Hydrolase</keyword>
<dbReference type="Gene3D" id="1.10.3210.30">
    <property type="match status" value="1"/>
</dbReference>
<dbReference type="NCBIfam" id="TIGR01596">
    <property type="entry name" value="cas3_HD"/>
    <property type="match status" value="1"/>
</dbReference>
<evidence type="ECO:0000259" key="9">
    <source>
        <dbReference type="PROSITE" id="PS51192"/>
    </source>
</evidence>
<reference evidence="11" key="1">
    <citation type="submission" date="2016-02" db="EMBL/GenBank/DDBJ databases">
        <title>Complete genome sequence of Halocynthiibacter arcticus PAMC 20958t from arctic marine sediment.</title>
        <authorList>
            <person name="Lee Y.M."/>
            <person name="Baek K."/>
            <person name="Lee H.K."/>
            <person name="Shin S.C."/>
        </authorList>
    </citation>
    <scope>NUCLEOTIDE SEQUENCE [LARGE SCALE GENOMIC DNA]</scope>
    <source>
        <strain evidence="11">PAMC 20958</strain>
    </source>
</reference>
<evidence type="ECO:0000256" key="2">
    <source>
        <dbReference type="ARBA" id="ARBA00009046"/>
    </source>
</evidence>
<dbReference type="GO" id="GO:0004386">
    <property type="term" value="F:helicase activity"/>
    <property type="evidence" value="ECO:0007669"/>
    <property type="project" value="UniProtKB-KW"/>
</dbReference>
<dbReference type="SUPFAM" id="SSF109604">
    <property type="entry name" value="HD-domain/PDEase-like"/>
    <property type="match status" value="1"/>
</dbReference>
<evidence type="ECO:0000256" key="4">
    <source>
        <dbReference type="ARBA" id="ARBA00022741"/>
    </source>
</evidence>
<keyword evidence="3" id="KW-0479">Metal-binding</keyword>
<proteinExistence type="inferred from homology"/>
<dbReference type="GO" id="GO:0005524">
    <property type="term" value="F:ATP binding"/>
    <property type="evidence" value="ECO:0007669"/>
    <property type="project" value="UniProtKB-KW"/>
</dbReference>
<evidence type="ECO:0000256" key="5">
    <source>
        <dbReference type="ARBA" id="ARBA00022801"/>
    </source>
</evidence>
<sequence length="742" mass="81477">MGKNYAHSVKDRSEEQWQSLVDHLTQVAELTTFRASPLGLKQAAYAAGLYHDLGKYDPAFQRKLRGEQNRVDHSTAGASVLMASTLSQEAIPREMIAYAILGHHAGLPDRNTSAPSSMGRRLEGYADALHAGWRDDVPQTLPGLSNELMSLLESGRSNENTGAFDISVATRMLFSCLVDADYRDTEAFYAEFDGAKDREWPLLAQVLPQMITQFDTHMDQFQPTGEINALRRDILSHVRRGAGMAPGVFTLTVPTGGGKTLASLGFALDHASLHGHRRIIYAIPFTSIIDQTAAVFRDIFGQQNILEHHSAIEADKNHEGRDKLRLAMEDWAAPVVVTTNVQLFESLFAARPGRARKLHNIAGSVIILDEAQTIPRPLLLPCLAMLDSLARVFGCSIVLCTATQPAVGETLKGGLALAGRELAPDPSGLARRLKRVEIGHGGIMDNTALVSALRGVDQGLVVVNSRAHALDLWREATGLEGLFHLSTRQYAAHRRRILAQIRQRLAQGLPCRVISTSLIEAGVDVSFPMAWRAEAGLDQIVQVAGRVNRNGELLPALGQVTVFTPDGYAPPAEIAGLIGDMARMRAEVEDLQSPEAIQRYFEEVYWRVDAGLDAKGICKSFSLLGNSTNFNFRTVAEQFRMIESGMVPVIIPRDEEAIKAVAQLHEPQISSGQIARILQTHLVTVPPKARERMRACGKGDFVRPDLRADQFFVLGPELDLYAEQTGLLWEDSEYLDLSQSIL</sequence>
<dbReference type="PROSITE" id="PS51192">
    <property type="entry name" value="HELICASE_ATP_BIND_1"/>
    <property type="match status" value="1"/>
</dbReference>
<evidence type="ECO:0000256" key="6">
    <source>
        <dbReference type="ARBA" id="ARBA00022806"/>
    </source>
</evidence>
<keyword evidence="8" id="KW-0051">Antiviral defense</keyword>